<sequence length="29" mass="3197">TGIDLKIFVLLGIPRLQMLSITGTARLKK</sequence>
<comment type="caution">
    <text evidence="1">The sequence shown here is derived from an EMBL/GenBank/DDBJ whole genome shotgun (WGS) entry which is preliminary data.</text>
</comment>
<name>X1FP22_9ZZZZ</name>
<organism evidence="1">
    <name type="scientific">marine sediment metagenome</name>
    <dbReference type="NCBI Taxonomy" id="412755"/>
    <lineage>
        <taxon>unclassified sequences</taxon>
        <taxon>metagenomes</taxon>
        <taxon>ecological metagenomes</taxon>
    </lineage>
</organism>
<dbReference type="EMBL" id="BARU01003304">
    <property type="protein sequence ID" value="GAH22488.1"/>
    <property type="molecule type" value="Genomic_DNA"/>
</dbReference>
<evidence type="ECO:0000313" key="1">
    <source>
        <dbReference type="EMBL" id="GAH22488.1"/>
    </source>
</evidence>
<reference evidence="1" key="1">
    <citation type="journal article" date="2014" name="Front. Microbiol.">
        <title>High frequency of phylogenetically diverse reductive dehalogenase-homologous genes in deep subseafloor sedimentary metagenomes.</title>
        <authorList>
            <person name="Kawai M."/>
            <person name="Futagami T."/>
            <person name="Toyoda A."/>
            <person name="Takaki Y."/>
            <person name="Nishi S."/>
            <person name="Hori S."/>
            <person name="Arai W."/>
            <person name="Tsubouchi T."/>
            <person name="Morono Y."/>
            <person name="Uchiyama I."/>
            <person name="Ito T."/>
            <person name="Fujiyama A."/>
            <person name="Inagaki F."/>
            <person name="Takami H."/>
        </authorList>
    </citation>
    <scope>NUCLEOTIDE SEQUENCE</scope>
    <source>
        <strain evidence="1">Expedition CK06-06</strain>
    </source>
</reference>
<gene>
    <name evidence="1" type="ORF">S03H2_07237</name>
</gene>
<protein>
    <submittedName>
        <fullName evidence="1">Uncharacterized protein</fullName>
    </submittedName>
</protein>
<feature type="non-terminal residue" evidence="1">
    <location>
        <position position="1"/>
    </location>
</feature>
<dbReference type="AlphaFoldDB" id="X1FP22"/>
<accession>X1FP22</accession>
<proteinExistence type="predicted"/>